<sequence>MIRPFQESLFTLFFPTPTEALSDLHTSLSAAALVRLTLNSLITLFHSAAPLCDSRPACPADAQNNLAPADLLSARAAVRRKRHSEEQPAADSLRPASSPAVAPLSHQPVPPWDKGNSTIAMGPAGSGLTWINVLYNRGLWCGSTVKPVISADGLRITCGRSA</sequence>
<dbReference type="EMBL" id="JAINUF010000001">
    <property type="protein sequence ID" value="KAJ8379745.1"/>
    <property type="molecule type" value="Genomic_DNA"/>
</dbReference>
<name>A0A9Q1G8Z7_SYNKA</name>
<accession>A0A9Q1G8Z7</accession>
<reference evidence="2" key="1">
    <citation type="journal article" date="2023" name="Science">
        <title>Genome structures resolve the early diversification of teleost fishes.</title>
        <authorList>
            <person name="Parey E."/>
            <person name="Louis A."/>
            <person name="Montfort J."/>
            <person name="Bouchez O."/>
            <person name="Roques C."/>
            <person name="Iampietro C."/>
            <person name="Lluch J."/>
            <person name="Castinel A."/>
            <person name="Donnadieu C."/>
            <person name="Desvignes T."/>
            <person name="Floi Bucao C."/>
            <person name="Jouanno E."/>
            <person name="Wen M."/>
            <person name="Mejri S."/>
            <person name="Dirks R."/>
            <person name="Jansen H."/>
            <person name="Henkel C."/>
            <person name="Chen W.J."/>
            <person name="Zahm M."/>
            <person name="Cabau C."/>
            <person name="Klopp C."/>
            <person name="Thompson A.W."/>
            <person name="Robinson-Rechavi M."/>
            <person name="Braasch I."/>
            <person name="Lecointre G."/>
            <person name="Bobe J."/>
            <person name="Postlethwait J.H."/>
            <person name="Berthelot C."/>
            <person name="Roest Crollius H."/>
            <person name="Guiguen Y."/>
        </authorList>
    </citation>
    <scope>NUCLEOTIDE SEQUENCE</scope>
    <source>
        <strain evidence="2">WJC10195</strain>
    </source>
</reference>
<gene>
    <name evidence="2" type="ORF">SKAU_G00005230</name>
</gene>
<protein>
    <submittedName>
        <fullName evidence="2">Uncharacterized protein</fullName>
    </submittedName>
</protein>
<evidence type="ECO:0000256" key="1">
    <source>
        <dbReference type="SAM" id="MobiDB-lite"/>
    </source>
</evidence>
<evidence type="ECO:0000313" key="3">
    <source>
        <dbReference type="Proteomes" id="UP001152622"/>
    </source>
</evidence>
<comment type="caution">
    <text evidence="2">The sequence shown here is derived from an EMBL/GenBank/DDBJ whole genome shotgun (WGS) entry which is preliminary data.</text>
</comment>
<organism evidence="2 3">
    <name type="scientific">Synaphobranchus kaupii</name>
    <name type="common">Kaup's arrowtooth eel</name>
    <dbReference type="NCBI Taxonomy" id="118154"/>
    <lineage>
        <taxon>Eukaryota</taxon>
        <taxon>Metazoa</taxon>
        <taxon>Chordata</taxon>
        <taxon>Craniata</taxon>
        <taxon>Vertebrata</taxon>
        <taxon>Euteleostomi</taxon>
        <taxon>Actinopterygii</taxon>
        <taxon>Neopterygii</taxon>
        <taxon>Teleostei</taxon>
        <taxon>Anguilliformes</taxon>
        <taxon>Synaphobranchidae</taxon>
        <taxon>Synaphobranchus</taxon>
    </lineage>
</organism>
<dbReference type="Proteomes" id="UP001152622">
    <property type="component" value="Chromosome 1"/>
</dbReference>
<proteinExistence type="predicted"/>
<dbReference type="AlphaFoldDB" id="A0A9Q1G8Z7"/>
<keyword evidence="3" id="KW-1185">Reference proteome</keyword>
<feature type="region of interest" description="Disordered" evidence="1">
    <location>
        <begin position="77"/>
        <end position="118"/>
    </location>
</feature>
<evidence type="ECO:0000313" key="2">
    <source>
        <dbReference type="EMBL" id="KAJ8379745.1"/>
    </source>
</evidence>